<dbReference type="Proteomes" id="UP001196413">
    <property type="component" value="Unassembled WGS sequence"/>
</dbReference>
<evidence type="ECO:0000313" key="2">
    <source>
        <dbReference type="Proteomes" id="UP001196413"/>
    </source>
</evidence>
<organism evidence="1 2">
    <name type="scientific">Parelaphostrongylus tenuis</name>
    <name type="common">Meningeal worm</name>
    <dbReference type="NCBI Taxonomy" id="148309"/>
    <lineage>
        <taxon>Eukaryota</taxon>
        <taxon>Metazoa</taxon>
        <taxon>Ecdysozoa</taxon>
        <taxon>Nematoda</taxon>
        <taxon>Chromadorea</taxon>
        <taxon>Rhabditida</taxon>
        <taxon>Rhabditina</taxon>
        <taxon>Rhabditomorpha</taxon>
        <taxon>Strongyloidea</taxon>
        <taxon>Metastrongylidae</taxon>
        <taxon>Parelaphostrongylus</taxon>
    </lineage>
</organism>
<comment type="caution">
    <text evidence="1">The sequence shown here is derived from an EMBL/GenBank/DDBJ whole genome shotgun (WGS) entry which is preliminary data.</text>
</comment>
<evidence type="ECO:0000313" key="1">
    <source>
        <dbReference type="EMBL" id="KAJ1352671.1"/>
    </source>
</evidence>
<dbReference type="EMBL" id="JAHQIW010001506">
    <property type="protein sequence ID" value="KAJ1352671.1"/>
    <property type="molecule type" value="Genomic_DNA"/>
</dbReference>
<sequence>ASNLITKFTFIWITTLLELNRHEGTIVARKRIPDIDNTLKILKRMNSSENGLEFGLLWTAFANFDYKN</sequence>
<keyword evidence="2" id="KW-1185">Reference proteome</keyword>
<dbReference type="AlphaFoldDB" id="A0AAD5MNL8"/>
<accession>A0AAD5MNL8</accession>
<gene>
    <name evidence="1" type="ORF">KIN20_009072</name>
</gene>
<name>A0AAD5MNL8_PARTN</name>
<reference evidence="1" key="1">
    <citation type="submission" date="2021-06" db="EMBL/GenBank/DDBJ databases">
        <title>Parelaphostrongylus tenuis whole genome reference sequence.</title>
        <authorList>
            <person name="Garwood T.J."/>
            <person name="Larsen P.A."/>
            <person name="Fountain-Jones N.M."/>
            <person name="Garbe J.R."/>
            <person name="Macchietto M.G."/>
            <person name="Kania S.A."/>
            <person name="Gerhold R.W."/>
            <person name="Richards J.E."/>
            <person name="Wolf T.M."/>
        </authorList>
    </citation>
    <scope>NUCLEOTIDE SEQUENCE</scope>
    <source>
        <strain evidence="1">MNPRO001-30</strain>
        <tissue evidence="1">Meninges</tissue>
    </source>
</reference>
<protein>
    <submittedName>
        <fullName evidence="1">Uncharacterized protein</fullName>
    </submittedName>
</protein>
<feature type="non-terminal residue" evidence="1">
    <location>
        <position position="1"/>
    </location>
</feature>
<proteinExistence type="predicted"/>